<comment type="subcellular location">
    <subcellularLocation>
        <location evidence="1">Nucleus</location>
    </subcellularLocation>
</comment>
<sequence length="224" mass="24623">MRARLIYFLFLTPILMPRKEVPLSAQQQQDLISEGLDNFELPKDLVTKIAKSAVPDNTKLQKEVLLSLGEGFYRICQLSSCDASGRGFFAFLFVLIYLRSAHDVAQSKQHKSIAASDVLRALELCELGDLVEPLSAELQVYRGQGKAGSASVSASAQQGQSSTSIINFKTTTSSSSKSKAKEREKPLSLGMQWSWQCDECRCQCDDKGGNSSCAVYFCSARSSR</sequence>
<name>A0A6A4H1M6_9AGAR</name>
<dbReference type="GO" id="GO:0031490">
    <property type="term" value="F:chromatin DNA binding"/>
    <property type="evidence" value="ECO:0007669"/>
    <property type="project" value="TreeGrafter"/>
</dbReference>
<dbReference type="GO" id="GO:0008622">
    <property type="term" value="C:epsilon DNA polymerase complex"/>
    <property type="evidence" value="ECO:0007669"/>
    <property type="project" value="TreeGrafter"/>
</dbReference>
<feature type="signal peptide" evidence="5">
    <location>
        <begin position="1"/>
        <end position="17"/>
    </location>
</feature>
<dbReference type="PANTHER" id="PTHR46172">
    <property type="entry name" value="DNA POLYMERASE EPSILON SUBUNIT 3"/>
    <property type="match status" value="1"/>
</dbReference>
<dbReference type="OrthoDB" id="1707486at2759"/>
<dbReference type="GO" id="GO:0046982">
    <property type="term" value="F:protein heterodimerization activity"/>
    <property type="evidence" value="ECO:0007669"/>
    <property type="project" value="InterPro"/>
</dbReference>
<dbReference type="EMBL" id="ML769617">
    <property type="protein sequence ID" value="KAE9391656.1"/>
    <property type="molecule type" value="Genomic_DNA"/>
</dbReference>
<keyword evidence="7" id="KW-1185">Reference proteome</keyword>
<dbReference type="Proteomes" id="UP000799118">
    <property type="component" value="Unassembled WGS sequence"/>
</dbReference>
<evidence type="ECO:0000256" key="5">
    <source>
        <dbReference type="SAM" id="SignalP"/>
    </source>
</evidence>
<evidence type="ECO:0000256" key="1">
    <source>
        <dbReference type="ARBA" id="ARBA00004123"/>
    </source>
</evidence>
<accession>A0A6A4H1M6</accession>
<dbReference type="GO" id="GO:0031507">
    <property type="term" value="P:heterochromatin formation"/>
    <property type="evidence" value="ECO:0007669"/>
    <property type="project" value="TreeGrafter"/>
</dbReference>
<dbReference type="GO" id="GO:0006974">
    <property type="term" value="P:DNA damage response"/>
    <property type="evidence" value="ECO:0007669"/>
    <property type="project" value="TreeGrafter"/>
</dbReference>
<dbReference type="PANTHER" id="PTHR46172:SF1">
    <property type="entry name" value="DNA POLYMERASE EPSILON SUBUNIT 3"/>
    <property type="match status" value="1"/>
</dbReference>
<evidence type="ECO:0000256" key="2">
    <source>
        <dbReference type="ARBA" id="ARBA00023242"/>
    </source>
</evidence>
<feature type="chain" id="PRO_5025651104" description="DNA polymerase epsilon subunit D" evidence="5">
    <location>
        <begin position="18"/>
        <end position="224"/>
    </location>
</feature>
<dbReference type="InterPro" id="IPR009072">
    <property type="entry name" value="Histone-fold"/>
</dbReference>
<dbReference type="GO" id="GO:0006272">
    <property type="term" value="P:leading strand elongation"/>
    <property type="evidence" value="ECO:0007669"/>
    <property type="project" value="TreeGrafter"/>
</dbReference>
<proteinExistence type="predicted"/>
<dbReference type="InterPro" id="IPR051377">
    <property type="entry name" value="DNA_Pol-Epsilon_Subunit"/>
</dbReference>
<dbReference type="GO" id="GO:0008623">
    <property type="term" value="C:CHRAC"/>
    <property type="evidence" value="ECO:0007669"/>
    <property type="project" value="TreeGrafter"/>
</dbReference>
<dbReference type="AlphaFoldDB" id="A0A6A4H1M6"/>
<gene>
    <name evidence="6" type="ORF">BT96DRAFT_301931</name>
</gene>
<dbReference type="Gene3D" id="1.10.20.10">
    <property type="entry name" value="Histone, subunit A"/>
    <property type="match status" value="1"/>
</dbReference>
<keyword evidence="2" id="KW-0539">Nucleus</keyword>
<dbReference type="CDD" id="cd22928">
    <property type="entry name" value="HFD_POLE3_DPB4"/>
    <property type="match status" value="1"/>
</dbReference>
<organism evidence="6 7">
    <name type="scientific">Gymnopus androsaceus JB14</name>
    <dbReference type="NCBI Taxonomy" id="1447944"/>
    <lineage>
        <taxon>Eukaryota</taxon>
        <taxon>Fungi</taxon>
        <taxon>Dikarya</taxon>
        <taxon>Basidiomycota</taxon>
        <taxon>Agaricomycotina</taxon>
        <taxon>Agaricomycetes</taxon>
        <taxon>Agaricomycetidae</taxon>
        <taxon>Agaricales</taxon>
        <taxon>Marasmiineae</taxon>
        <taxon>Omphalotaceae</taxon>
        <taxon>Gymnopus</taxon>
    </lineage>
</organism>
<dbReference type="SUPFAM" id="SSF47113">
    <property type="entry name" value="Histone-fold"/>
    <property type="match status" value="1"/>
</dbReference>
<evidence type="ECO:0000313" key="6">
    <source>
        <dbReference type="EMBL" id="KAE9391656.1"/>
    </source>
</evidence>
<reference evidence="6" key="1">
    <citation type="journal article" date="2019" name="Environ. Microbiol.">
        <title>Fungal ecological strategies reflected in gene transcription - a case study of two litter decomposers.</title>
        <authorList>
            <person name="Barbi F."/>
            <person name="Kohler A."/>
            <person name="Barry K."/>
            <person name="Baskaran P."/>
            <person name="Daum C."/>
            <person name="Fauchery L."/>
            <person name="Ihrmark K."/>
            <person name="Kuo A."/>
            <person name="LaButti K."/>
            <person name="Lipzen A."/>
            <person name="Morin E."/>
            <person name="Grigoriev I.V."/>
            <person name="Henrissat B."/>
            <person name="Lindahl B."/>
            <person name="Martin F."/>
        </authorList>
    </citation>
    <scope>NUCLEOTIDE SEQUENCE</scope>
    <source>
        <strain evidence="6">JB14</strain>
    </source>
</reference>
<evidence type="ECO:0000256" key="4">
    <source>
        <dbReference type="ARBA" id="ARBA00042096"/>
    </source>
</evidence>
<evidence type="ECO:0000313" key="7">
    <source>
        <dbReference type="Proteomes" id="UP000799118"/>
    </source>
</evidence>
<keyword evidence="5" id="KW-0732">Signal</keyword>
<protein>
    <recommendedName>
        <fullName evidence="3">DNA polymerase epsilon subunit D</fullName>
    </recommendedName>
    <alternativeName>
        <fullName evidence="4">DNA polymerase II subunit D</fullName>
    </alternativeName>
</protein>
<evidence type="ECO:0000256" key="3">
    <source>
        <dbReference type="ARBA" id="ARBA00039775"/>
    </source>
</evidence>